<evidence type="ECO:0000256" key="3">
    <source>
        <dbReference type="ARBA" id="ARBA00022989"/>
    </source>
</evidence>
<keyword evidence="9" id="KW-1185">Reference proteome</keyword>
<organism evidence="8 9">
    <name type="scientific">Colletotrichum tanaceti</name>
    <dbReference type="NCBI Taxonomy" id="1306861"/>
    <lineage>
        <taxon>Eukaryota</taxon>
        <taxon>Fungi</taxon>
        <taxon>Dikarya</taxon>
        <taxon>Ascomycota</taxon>
        <taxon>Pezizomycotina</taxon>
        <taxon>Sordariomycetes</taxon>
        <taxon>Hypocreomycetidae</taxon>
        <taxon>Glomerellales</taxon>
        <taxon>Glomerellaceae</taxon>
        <taxon>Colletotrichum</taxon>
        <taxon>Colletotrichum destructivum species complex</taxon>
    </lineage>
</organism>
<evidence type="ECO:0000256" key="5">
    <source>
        <dbReference type="SAM" id="MobiDB-lite"/>
    </source>
</evidence>
<protein>
    <recommendedName>
        <fullName evidence="7">MARVEL domain-containing protein</fullName>
    </recommendedName>
</protein>
<dbReference type="AlphaFoldDB" id="A0A4U6XJ63"/>
<evidence type="ECO:0000256" key="1">
    <source>
        <dbReference type="ARBA" id="ARBA00004141"/>
    </source>
</evidence>
<feature type="compositionally biased region" description="Low complexity" evidence="5">
    <location>
        <begin position="74"/>
        <end position="86"/>
    </location>
</feature>
<dbReference type="EMBL" id="PJEX01000088">
    <property type="protein sequence ID" value="TKW55734.1"/>
    <property type="molecule type" value="Genomic_DNA"/>
</dbReference>
<dbReference type="InterPro" id="IPR008253">
    <property type="entry name" value="Marvel"/>
</dbReference>
<evidence type="ECO:0000256" key="2">
    <source>
        <dbReference type="ARBA" id="ARBA00022692"/>
    </source>
</evidence>
<reference evidence="8 9" key="1">
    <citation type="journal article" date="2019" name="PLoS ONE">
        <title>Comparative genome analysis indicates high evolutionary potential of pathogenicity genes in Colletotrichum tanaceti.</title>
        <authorList>
            <person name="Lelwala R.V."/>
            <person name="Korhonen P.K."/>
            <person name="Young N.D."/>
            <person name="Scott J.B."/>
            <person name="Ades P.A."/>
            <person name="Gasser R.B."/>
            <person name="Taylor P.W.J."/>
        </authorList>
    </citation>
    <scope>NUCLEOTIDE SEQUENCE [LARGE SCALE GENOMIC DNA]</scope>
    <source>
        <strain evidence="8">BRIP57314</strain>
    </source>
</reference>
<feature type="transmembrane region" description="Helical" evidence="6">
    <location>
        <begin position="230"/>
        <end position="257"/>
    </location>
</feature>
<name>A0A4U6XJ63_9PEZI</name>
<proteinExistence type="predicted"/>
<dbReference type="GO" id="GO:0016020">
    <property type="term" value="C:membrane"/>
    <property type="evidence" value="ECO:0007669"/>
    <property type="project" value="UniProtKB-SubCell"/>
</dbReference>
<keyword evidence="4 6" id="KW-0472">Membrane</keyword>
<comment type="caution">
    <text evidence="8">The sequence shown here is derived from an EMBL/GenBank/DDBJ whole genome shotgun (WGS) entry which is preliminary data.</text>
</comment>
<feature type="region of interest" description="Disordered" evidence="5">
    <location>
        <begin position="64"/>
        <end position="94"/>
    </location>
</feature>
<feature type="transmembrane region" description="Helical" evidence="6">
    <location>
        <begin position="115"/>
        <end position="133"/>
    </location>
</feature>
<dbReference type="STRING" id="1306861.A0A4U6XJ63"/>
<keyword evidence="2 6" id="KW-0812">Transmembrane</keyword>
<feature type="domain" description="MARVEL" evidence="7">
    <location>
        <begin position="107"/>
        <end position="219"/>
    </location>
</feature>
<feature type="transmembrane region" description="Helical" evidence="6">
    <location>
        <begin position="168"/>
        <end position="192"/>
    </location>
</feature>
<dbReference type="Pfam" id="PF01284">
    <property type="entry name" value="MARVEL"/>
    <property type="match status" value="1"/>
</dbReference>
<feature type="compositionally biased region" description="Low complexity" evidence="5">
    <location>
        <begin position="289"/>
        <end position="298"/>
    </location>
</feature>
<evidence type="ECO:0000256" key="4">
    <source>
        <dbReference type="ARBA" id="ARBA00023136"/>
    </source>
</evidence>
<sequence length="423" mass="46980">MPIATALLEFTPVLGSSAADSVILRPPPSPPLPFPTYTANLHRERREPSDSIIIIIIMNDTQQQNPQAQPPPQGQQAQQQQQQQQQSYTHNAPSGPPPPMIVTPAWLVAVRGFQFFLAIVILGLSAAIIHWVYMDELGLAVAISLFTWIIVLYALLSEKLPALRRFYHAYAVLALDLFLVILWLATLGAAAARRATFVVSVTASCSSDGSAVNSGRCTVLRRYIVMSHGALAMLSAIAGLSALQLLLFLATFVWTLVQFVRWRKANAPAAHAGASQGEIQMESKQPFLTQQTAAHQQQPPAPAPAPQNGHVQQQHQQQFYPPQQYQQQQQPPQPYQEMPVQQQQHQQHQQQYPPQQTPSPIQNFGQQPPQEYQQYQQHQQHQQHQPYPPQPYTPSPVNGAVSPANSPPPPQGQGYAYPPQELR</sequence>
<evidence type="ECO:0000313" key="8">
    <source>
        <dbReference type="EMBL" id="TKW55734.1"/>
    </source>
</evidence>
<evidence type="ECO:0000259" key="7">
    <source>
        <dbReference type="Pfam" id="PF01284"/>
    </source>
</evidence>
<evidence type="ECO:0000313" key="9">
    <source>
        <dbReference type="Proteomes" id="UP000310108"/>
    </source>
</evidence>
<keyword evidence="3 6" id="KW-1133">Transmembrane helix</keyword>
<accession>A0A4U6XJ63</accession>
<dbReference type="PANTHER" id="PTHR37451">
    <property type="entry name" value="MARVEL DOMAIN"/>
    <property type="match status" value="1"/>
</dbReference>
<dbReference type="Proteomes" id="UP000310108">
    <property type="component" value="Unassembled WGS sequence"/>
</dbReference>
<feature type="transmembrane region" description="Helical" evidence="6">
    <location>
        <begin position="139"/>
        <end position="156"/>
    </location>
</feature>
<feature type="compositionally biased region" description="Low complexity" evidence="5">
    <location>
        <begin position="306"/>
        <end position="385"/>
    </location>
</feature>
<comment type="subcellular location">
    <subcellularLocation>
        <location evidence="1">Membrane</location>
        <topology evidence="1">Multi-pass membrane protein</topology>
    </subcellularLocation>
</comment>
<dbReference type="PANTHER" id="PTHR37451:SF4">
    <property type="entry name" value="MARVEL DOMAIN-CONTAINING PROTEIN"/>
    <property type="match status" value="1"/>
</dbReference>
<feature type="region of interest" description="Disordered" evidence="5">
    <location>
        <begin position="288"/>
        <end position="423"/>
    </location>
</feature>
<evidence type="ECO:0000256" key="6">
    <source>
        <dbReference type="SAM" id="Phobius"/>
    </source>
</evidence>
<gene>
    <name evidence="8" type="ORF">CTA1_10642</name>
</gene>
<feature type="compositionally biased region" description="Low complexity" evidence="5">
    <location>
        <begin position="412"/>
        <end position="423"/>
    </location>
</feature>